<evidence type="ECO:0000256" key="2">
    <source>
        <dbReference type="ARBA" id="ARBA00022801"/>
    </source>
</evidence>
<dbReference type="UniPathway" id="UPA00253">
    <property type="reaction ID" value="UER00329"/>
</dbReference>
<feature type="binding site" evidence="4">
    <location>
        <position position="224"/>
    </location>
    <ligand>
        <name>pyridoxal 5'-phosphate</name>
        <dbReference type="ChEBI" id="CHEBI:597326"/>
    </ligand>
</feature>
<feature type="binding site" evidence="4">
    <location>
        <position position="202"/>
    </location>
    <ligand>
        <name>pyridoxal 5'-phosphate</name>
        <dbReference type="ChEBI" id="CHEBI:597326"/>
    </ligand>
</feature>
<dbReference type="PANTHER" id="PTHR14084">
    <property type="entry name" value="KYNURENINASE"/>
    <property type="match status" value="1"/>
</dbReference>
<dbReference type="UniPathway" id="UPA00334">
    <property type="reaction ID" value="UER00455"/>
</dbReference>
<dbReference type="AlphaFoldDB" id="A0A4Y9EPS7"/>
<dbReference type="InterPro" id="IPR015421">
    <property type="entry name" value="PyrdxlP-dep_Trfase_major"/>
</dbReference>
<dbReference type="PANTHER" id="PTHR14084:SF0">
    <property type="entry name" value="KYNURENINASE"/>
    <property type="match status" value="1"/>
</dbReference>
<dbReference type="GO" id="GO:0030170">
    <property type="term" value="F:pyridoxal phosphate binding"/>
    <property type="evidence" value="ECO:0007669"/>
    <property type="project" value="UniProtKB-UniRule"/>
</dbReference>
<feature type="binding site" evidence="4">
    <location>
        <position position="100"/>
    </location>
    <ligand>
        <name>pyridoxal 5'-phosphate</name>
        <dbReference type="ChEBI" id="CHEBI:597326"/>
    </ligand>
</feature>
<evidence type="ECO:0000256" key="5">
    <source>
        <dbReference type="NCBIfam" id="TIGR01814"/>
    </source>
</evidence>
<dbReference type="Pfam" id="PF22580">
    <property type="entry name" value="KYNU_C"/>
    <property type="match status" value="1"/>
</dbReference>
<dbReference type="Gene3D" id="3.40.640.10">
    <property type="entry name" value="Type I PLP-dependent aspartate aminotransferase-like (Major domain)"/>
    <property type="match status" value="1"/>
</dbReference>
<feature type="binding site" evidence="4">
    <location>
        <position position="170"/>
    </location>
    <ligand>
        <name>pyridoxal 5'-phosphate</name>
        <dbReference type="ChEBI" id="CHEBI:597326"/>
    </ligand>
</feature>
<evidence type="ECO:0000256" key="3">
    <source>
        <dbReference type="ARBA" id="ARBA00022898"/>
    </source>
</evidence>
<dbReference type="InterPro" id="IPR015424">
    <property type="entry name" value="PyrdxlP-dep_Trfase"/>
</dbReference>
<feature type="binding site" evidence="4">
    <location>
        <position position="199"/>
    </location>
    <ligand>
        <name>pyridoxal 5'-phosphate</name>
        <dbReference type="ChEBI" id="CHEBI:597326"/>
    </ligand>
</feature>
<gene>
    <name evidence="4 7" type="primary">kynU</name>
    <name evidence="7" type="ORF">EUV02_00815</name>
</gene>
<dbReference type="GO" id="GO:0030429">
    <property type="term" value="F:kynureninase activity"/>
    <property type="evidence" value="ECO:0007669"/>
    <property type="project" value="UniProtKB-UniRule"/>
</dbReference>
<dbReference type="EC" id="3.7.1.3" evidence="4 5"/>
<name>A0A4Y9EPS7_9SPHN</name>
<comment type="catalytic activity">
    <reaction evidence="6">
        <text>3-hydroxy-L-kynurenine + H2O = 3-hydroxyanthranilate + L-alanine + H(+)</text>
        <dbReference type="Rhea" id="RHEA:25143"/>
        <dbReference type="ChEBI" id="CHEBI:15377"/>
        <dbReference type="ChEBI" id="CHEBI:15378"/>
        <dbReference type="ChEBI" id="CHEBI:36559"/>
        <dbReference type="ChEBI" id="CHEBI:57972"/>
        <dbReference type="ChEBI" id="CHEBI:58125"/>
        <dbReference type="EC" id="3.7.1.3"/>
    </reaction>
</comment>
<evidence type="ECO:0000256" key="1">
    <source>
        <dbReference type="ARBA" id="ARBA00022642"/>
    </source>
</evidence>
<dbReference type="HAMAP" id="MF_01970">
    <property type="entry name" value="Kynureninase"/>
    <property type="match status" value="1"/>
</dbReference>
<evidence type="ECO:0000313" key="7">
    <source>
        <dbReference type="EMBL" id="TFU05611.1"/>
    </source>
</evidence>
<comment type="pathway">
    <text evidence="4 6">Amino-acid degradation; L-kynurenine degradation; L-alanine and anthranilate from L-kynurenine: step 1/1.</text>
</comment>
<reference evidence="7 8" key="1">
    <citation type="submission" date="2019-02" db="EMBL/GenBank/DDBJ databases">
        <title>Polymorphobacter sp. isolated from the lake at the Tibet of China.</title>
        <authorList>
            <person name="Li A."/>
        </authorList>
    </citation>
    <scope>NUCLEOTIDE SEQUENCE [LARGE SCALE GENOMIC DNA]</scope>
    <source>
        <strain evidence="7 8">DJ1R-1</strain>
    </source>
</reference>
<evidence type="ECO:0000313" key="8">
    <source>
        <dbReference type="Proteomes" id="UP000297737"/>
    </source>
</evidence>
<sequence>MSTDLTRAHAVALDAADPLGALVDEFDIAPGTIYLAGNSLGPLPRAAATAVADAVREQWGRGLVTSWNKAGWFDLPYRMGDAIAALVGADAGEVVMTDSTGINLFKMVAAATALNPDRRVIVMEGSNFPTNNYVVQGLTRWLGQGHEIRFAESHELIDAIGDDVAVVALTHTHYKSAHILDMAALTARAHAVGALTVWDLCHSAGAMPVALNACDADFAIGCTYKYLNGGPGSPGFAFAAARHHAALDQPLTGWWSHRAPFAFDRDFAPTEGIGRLLTGTQPILSMVAAQAGLELATRAGSDAARAKSMALGALFVDLMAARLPDAGFRLASPRDIAARGGHVAYDHADGYPLMKALISRGVIGDFRAPSTLRFGLSPLYLRYADIWDAVDRLADVVESGLWRAPEFQTAEKVT</sequence>
<keyword evidence="1 4" id="KW-0662">Pyridine nucleotide biosynthesis</keyword>
<dbReference type="GO" id="GO:0009435">
    <property type="term" value="P:NAD+ biosynthetic process"/>
    <property type="evidence" value="ECO:0007669"/>
    <property type="project" value="UniProtKB-UniRule"/>
</dbReference>
<protein>
    <recommendedName>
        <fullName evidence="4 5">Kynureninase</fullName>
        <ecNumber evidence="4 5">3.7.1.3</ecNumber>
    </recommendedName>
    <alternativeName>
        <fullName evidence="4">L-kynurenine hydrolase</fullName>
    </alternativeName>
</protein>
<dbReference type="EMBL" id="SIHO01000001">
    <property type="protein sequence ID" value="TFU05611.1"/>
    <property type="molecule type" value="Genomic_DNA"/>
</dbReference>
<dbReference type="Gene3D" id="3.90.1150.10">
    <property type="entry name" value="Aspartate Aminotransferase, domain 1"/>
    <property type="match status" value="1"/>
</dbReference>
<dbReference type="GO" id="GO:0097053">
    <property type="term" value="P:L-kynurenine catabolic process"/>
    <property type="evidence" value="ECO:0007669"/>
    <property type="project" value="UniProtKB-UniRule"/>
</dbReference>
<comment type="catalytic activity">
    <reaction evidence="4 6">
        <text>L-kynurenine + H2O = anthranilate + L-alanine + H(+)</text>
        <dbReference type="Rhea" id="RHEA:16813"/>
        <dbReference type="ChEBI" id="CHEBI:15377"/>
        <dbReference type="ChEBI" id="CHEBI:15378"/>
        <dbReference type="ChEBI" id="CHEBI:16567"/>
        <dbReference type="ChEBI" id="CHEBI:57959"/>
        <dbReference type="ChEBI" id="CHEBI:57972"/>
        <dbReference type="EC" id="3.7.1.3"/>
    </reaction>
</comment>
<comment type="function">
    <text evidence="4 6">Catalyzes the cleavage of L-kynurenine (L-Kyn) and L-3-hydroxykynurenine (L-3OHKyn) into anthranilic acid (AA) and 3-hydroxyanthranilic acid (3-OHAA), respectively.</text>
</comment>
<feature type="binding site" evidence="4">
    <location>
        <position position="280"/>
    </location>
    <ligand>
        <name>pyridoxal 5'-phosphate</name>
        <dbReference type="ChEBI" id="CHEBI:597326"/>
    </ligand>
</feature>
<dbReference type="InterPro" id="IPR015422">
    <property type="entry name" value="PyrdxlP-dep_Trfase_small"/>
</dbReference>
<organism evidence="7 8">
    <name type="scientific">Glacieibacterium arshaanense</name>
    <dbReference type="NCBI Taxonomy" id="2511025"/>
    <lineage>
        <taxon>Bacteria</taxon>
        <taxon>Pseudomonadati</taxon>
        <taxon>Pseudomonadota</taxon>
        <taxon>Alphaproteobacteria</taxon>
        <taxon>Sphingomonadales</taxon>
        <taxon>Sphingosinicellaceae</taxon>
        <taxon>Glacieibacterium</taxon>
    </lineage>
</organism>
<dbReference type="GO" id="GO:0043420">
    <property type="term" value="P:anthranilate metabolic process"/>
    <property type="evidence" value="ECO:0007669"/>
    <property type="project" value="TreeGrafter"/>
</dbReference>
<accession>A0A4Y9EPS7</accession>
<dbReference type="InterPro" id="IPR010111">
    <property type="entry name" value="Kynureninase"/>
</dbReference>
<proteinExistence type="inferred from homology"/>
<dbReference type="SUPFAM" id="SSF53383">
    <property type="entry name" value="PLP-dependent transferases"/>
    <property type="match status" value="1"/>
</dbReference>
<comment type="cofactor">
    <cofactor evidence="4 6">
        <name>pyridoxal 5'-phosphate</name>
        <dbReference type="ChEBI" id="CHEBI:597326"/>
    </cofactor>
</comment>
<comment type="subunit">
    <text evidence="4 6">Homodimer.</text>
</comment>
<dbReference type="RefSeq" id="WP_135244336.1">
    <property type="nucleotide sequence ID" value="NZ_SIHO01000001.1"/>
</dbReference>
<comment type="caution">
    <text evidence="7">The sequence shown here is derived from an EMBL/GenBank/DDBJ whole genome shotgun (WGS) entry which is preliminary data.</text>
</comment>
<dbReference type="GO" id="GO:0005737">
    <property type="term" value="C:cytoplasm"/>
    <property type="evidence" value="ECO:0007669"/>
    <property type="project" value="UniProtKB-UniRule"/>
</dbReference>
<dbReference type="GO" id="GO:0019441">
    <property type="term" value="P:L-tryptophan catabolic process to kynurenine"/>
    <property type="evidence" value="ECO:0007669"/>
    <property type="project" value="TreeGrafter"/>
</dbReference>
<keyword evidence="2 4" id="KW-0378">Hydrolase</keyword>
<evidence type="ECO:0000256" key="6">
    <source>
        <dbReference type="PIRNR" id="PIRNR038800"/>
    </source>
</evidence>
<dbReference type="PIRSF" id="PIRSF038800">
    <property type="entry name" value="KYNU"/>
    <property type="match status" value="1"/>
</dbReference>
<evidence type="ECO:0000256" key="4">
    <source>
        <dbReference type="HAMAP-Rule" id="MF_01970"/>
    </source>
</evidence>
<feature type="binding site" evidence="4">
    <location>
        <position position="254"/>
    </location>
    <ligand>
        <name>pyridoxal 5'-phosphate</name>
        <dbReference type="ChEBI" id="CHEBI:597326"/>
    </ligand>
</feature>
<comment type="caution">
    <text evidence="4">Lacks conserved residue(s) required for the propagation of feature annotation.</text>
</comment>
<dbReference type="GO" id="GO:0019805">
    <property type="term" value="P:quinolinate biosynthetic process"/>
    <property type="evidence" value="ECO:0007669"/>
    <property type="project" value="UniProtKB-UniRule"/>
</dbReference>
<keyword evidence="8" id="KW-1185">Reference proteome</keyword>
<feature type="modified residue" description="N6-(pyridoxal phosphate)lysine" evidence="4">
    <location>
        <position position="225"/>
    </location>
</feature>
<comment type="pathway">
    <text evidence="4 6">Cofactor biosynthesis; NAD(+) biosynthesis; quinolinate from L-kynurenine: step 2/3.</text>
</comment>
<dbReference type="NCBIfam" id="TIGR01814">
    <property type="entry name" value="kynureninase"/>
    <property type="match status" value="1"/>
</dbReference>
<keyword evidence="3 4" id="KW-0663">Pyridoxal phosphate</keyword>
<dbReference type="OrthoDB" id="9812626at2"/>
<dbReference type="Proteomes" id="UP000297737">
    <property type="component" value="Unassembled WGS sequence"/>
</dbReference>
<comment type="similarity">
    <text evidence="4 6">Belongs to the kynureninase family.</text>
</comment>